<protein>
    <submittedName>
        <fullName evidence="2">Putative phosphotransferase enzyme family protein</fullName>
    </submittedName>
</protein>
<reference evidence="2 3" key="2">
    <citation type="submission" date="2015-05" db="EMBL/GenBank/DDBJ databases">
        <authorList>
            <person name="Morales-Cruz A."/>
            <person name="Amrine K.C."/>
            <person name="Cantu D."/>
        </authorList>
    </citation>
    <scope>NUCLEOTIDE SEQUENCE [LARGE SCALE GENOMIC DNA]</scope>
    <source>
        <strain evidence="2">UCRPC4</strain>
    </source>
</reference>
<sequence length="275" mass="31559">MTDYIGRKVVRVGSVFVVKYGHTVEELEAETMLFVKRATSIPVPEVYAAYRDDENGMFYIIMEYIPGTTLLEAWPTLSDGQKSNITRVLKNYSAQIRNLPAQDYLGGVGKRHMPNGIFWSGGEDAKDIRINGPFDNEAQFNEALALKSDLIADANNYGSYKGPFYRRMLPKVLTGHPSVFTHADFQRKNIVVRRLSGGEPSLNEESNETNGKETSFEVILIDWEKAAWYPSYWEYCAASWAFRFEDDWDEWIEQVLDPCPVEYAWLTMITNELWS</sequence>
<dbReference type="PANTHER" id="PTHR21310">
    <property type="entry name" value="AMINOGLYCOSIDE PHOSPHOTRANSFERASE-RELATED-RELATED"/>
    <property type="match status" value="1"/>
</dbReference>
<dbReference type="Pfam" id="PF01636">
    <property type="entry name" value="APH"/>
    <property type="match status" value="1"/>
</dbReference>
<dbReference type="EMBL" id="LCWF01000136">
    <property type="protein sequence ID" value="KKY17838.1"/>
    <property type="molecule type" value="Genomic_DNA"/>
</dbReference>
<dbReference type="OrthoDB" id="4177236at2759"/>
<proteinExistence type="predicted"/>
<dbReference type="Gene3D" id="3.90.1200.10">
    <property type="match status" value="1"/>
</dbReference>
<keyword evidence="3" id="KW-1185">Reference proteome</keyword>
<name>A0A0G2G1S2_PHACM</name>
<dbReference type="InterPro" id="IPR011009">
    <property type="entry name" value="Kinase-like_dom_sf"/>
</dbReference>
<accession>A0A0G2G1S2</accession>
<dbReference type="AlphaFoldDB" id="A0A0G2G1S2"/>
<dbReference type="GO" id="GO:0016740">
    <property type="term" value="F:transferase activity"/>
    <property type="evidence" value="ECO:0007669"/>
    <property type="project" value="UniProtKB-KW"/>
</dbReference>
<dbReference type="Gene3D" id="3.30.200.150">
    <property type="match status" value="1"/>
</dbReference>
<reference evidence="2 3" key="1">
    <citation type="submission" date="2015-05" db="EMBL/GenBank/DDBJ databases">
        <title>Distinctive expansion of gene families associated with plant cell wall degradation and secondary metabolism in the genomes of grapevine trunk pathogens.</title>
        <authorList>
            <person name="Lawrence D.P."/>
            <person name="Travadon R."/>
            <person name="Rolshausen P.E."/>
            <person name="Baumgartner K."/>
        </authorList>
    </citation>
    <scope>NUCLEOTIDE SEQUENCE [LARGE SCALE GENOMIC DNA]</scope>
    <source>
        <strain evidence="2">UCRPC4</strain>
    </source>
</reference>
<dbReference type="InterPro" id="IPR051678">
    <property type="entry name" value="AGP_Transferase"/>
</dbReference>
<feature type="domain" description="Aminoglycoside phosphotransferase" evidence="1">
    <location>
        <begin position="25"/>
        <end position="196"/>
    </location>
</feature>
<evidence type="ECO:0000313" key="3">
    <source>
        <dbReference type="Proteomes" id="UP000053317"/>
    </source>
</evidence>
<keyword evidence="2" id="KW-0808">Transferase</keyword>
<organism evidence="2 3">
    <name type="scientific">Phaeomoniella chlamydospora</name>
    <name type="common">Phaeoacremonium chlamydosporum</name>
    <dbReference type="NCBI Taxonomy" id="158046"/>
    <lineage>
        <taxon>Eukaryota</taxon>
        <taxon>Fungi</taxon>
        <taxon>Dikarya</taxon>
        <taxon>Ascomycota</taxon>
        <taxon>Pezizomycotina</taxon>
        <taxon>Eurotiomycetes</taxon>
        <taxon>Chaetothyriomycetidae</taxon>
        <taxon>Phaeomoniellales</taxon>
        <taxon>Phaeomoniellaceae</taxon>
        <taxon>Phaeomoniella</taxon>
    </lineage>
</organism>
<dbReference type="Proteomes" id="UP000053317">
    <property type="component" value="Unassembled WGS sequence"/>
</dbReference>
<gene>
    <name evidence="2" type="ORF">UCRPC4_g05303</name>
</gene>
<evidence type="ECO:0000259" key="1">
    <source>
        <dbReference type="Pfam" id="PF01636"/>
    </source>
</evidence>
<dbReference type="InterPro" id="IPR002575">
    <property type="entry name" value="Aminoglycoside_PTrfase"/>
</dbReference>
<dbReference type="SUPFAM" id="SSF56112">
    <property type="entry name" value="Protein kinase-like (PK-like)"/>
    <property type="match status" value="1"/>
</dbReference>
<evidence type="ECO:0000313" key="2">
    <source>
        <dbReference type="EMBL" id="KKY17838.1"/>
    </source>
</evidence>
<dbReference type="CDD" id="cd05120">
    <property type="entry name" value="APH_ChoK_like"/>
    <property type="match status" value="1"/>
</dbReference>
<comment type="caution">
    <text evidence="2">The sequence shown here is derived from an EMBL/GenBank/DDBJ whole genome shotgun (WGS) entry which is preliminary data.</text>
</comment>
<dbReference type="PANTHER" id="PTHR21310:SF48">
    <property type="entry name" value="AMINOGLYCOSIDE PHOSPHOTRANSFERASE DOMAIN-CONTAINING PROTEIN"/>
    <property type="match status" value="1"/>
</dbReference>